<protein>
    <submittedName>
        <fullName evidence="1">Phosphate/phosphite/phosphonate ABC transporter substrate-binding protein</fullName>
    </submittedName>
</protein>
<dbReference type="PANTHER" id="PTHR35841:SF1">
    <property type="entry name" value="PHOSPHONATES-BINDING PERIPLASMIC PROTEIN"/>
    <property type="match status" value="1"/>
</dbReference>
<evidence type="ECO:0000313" key="2">
    <source>
        <dbReference type="Proteomes" id="UP001596107"/>
    </source>
</evidence>
<reference evidence="2" key="1">
    <citation type="journal article" date="2019" name="Int. J. Syst. Evol. Microbiol.">
        <title>The Global Catalogue of Microorganisms (GCM) 10K type strain sequencing project: providing services to taxonomists for standard genome sequencing and annotation.</title>
        <authorList>
            <consortium name="The Broad Institute Genomics Platform"/>
            <consortium name="The Broad Institute Genome Sequencing Center for Infectious Disease"/>
            <person name="Wu L."/>
            <person name="Ma J."/>
        </authorList>
    </citation>
    <scope>NUCLEOTIDE SEQUENCE [LARGE SCALE GENOMIC DNA]</scope>
    <source>
        <strain evidence="2">JCM 3366</strain>
    </source>
</reference>
<dbReference type="Gene3D" id="3.40.190.10">
    <property type="entry name" value="Periplasmic binding protein-like II"/>
    <property type="match status" value="1"/>
</dbReference>
<keyword evidence="2" id="KW-1185">Reference proteome</keyword>
<gene>
    <name evidence="1" type="ORF">ACFPOD_00740</name>
</gene>
<comment type="caution">
    <text evidence="1">The sequence shown here is derived from an EMBL/GenBank/DDBJ whole genome shotgun (WGS) entry which is preliminary data.</text>
</comment>
<dbReference type="RefSeq" id="WP_223020499.1">
    <property type="nucleotide sequence ID" value="NZ_CP078143.1"/>
</dbReference>
<name>A0ABW0T5C3_9HYPH</name>
<organism evidence="1 2">
    <name type="scientific">Nitratireductor kimnyeongensis</name>
    <dbReference type="NCBI Taxonomy" id="430679"/>
    <lineage>
        <taxon>Bacteria</taxon>
        <taxon>Pseudomonadati</taxon>
        <taxon>Pseudomonadota</taxon>
        <taxon>Alphaproteobacteria</taxon>
        <taxon>Hyphomicrobiales</taxon>
        <taxon>Phyllobacteriaceae</taxon>
        <taxon>Nitratireductor</taxon>
    </lineage>
</organism>
<dbReference type="EMBL" id="JBHSNB010000001">
    <property type="protein sequence ID" value="MFC5583625.1"/>
    <property type="molecule type" value="Genomic_DNA"/>
</dbReference>
<dbReference type="Proteomes" id="UP001596107">
    <property type="component" value="Unassembled WGS sequence"/>
</dbReference>
<accession>A0ABW0T5C3</accession>
<sequence>MRDWIAALPMYDWPECRNETDAHWDRLRDGLRAQGVDAPEALSRGDDLRALWRNPNLLLAQTCWGPMEAGLARHVQVVGQPDYSAYEGGAGALYSSAVVMRKDVTGRDVTAPLHGRALLPLDLMRDTRLAYNETLSRSGFLALIQDLKEAGEGIEIFAERLETGGHRASLEAVRDGRADVCAVDCRSWALAQRFVPGLDKLCVVGWTARRLGLPYITSHETDAETLASLRAVLLV</sequence>
<dbReference type="PANTHER" id="PTHR35841">
    <property type="entry name" value="PHOSPHONATES-BINDING PERIPLASMIC PROTEIN"/>
    <property type="match status" value="1"/>
</dbReference>
<dbReference type="Pfam" id="PF12974">
    <property type="entry name" value="Phosphonate-bd"/>
    <property type="match status" value="1"/>
</dbReference>
<proteinExistence type="predicted"/>
<evidence type="ECO:0000313" key="1">
    <source>
        <dbReference type="EMBL" id="MFC5583625.1"/>
    </source>
</evidence>